<sequence>MARVMELRDFVRFFFGIIKSMGAFSQALTPDSRQAFEAEASKYKLVSYDFSNHRQFVNETMLSRAVESFDLYVLLILREIFEAKPEILKSEGSIDIATVIDLKSFDSVVTFLTERKIHELSYKSLDDLQKYIHSRTGLALFRTDAAFDAALLASEVRNLIAHNDCRVNDIFDRRLKGLKRPLDDLPISKAGKFIIEDEWLRQVSYTLDAAVFDFDVAASDKFGLQTMNPKTSFTFR</sequence>
<reference evidence="1 2" key="1">
    <citation type="journal article" date="2015" name="Stand. Genomic Sci.">
        <title>Genomic Encyclopedia of Bacterial and Archaeal Type Strains, Phase III: the genomes of soil and plant-associated and newly described type strains.</title>
        <authorList>
            <person name="Whitman W.B."/>
            <person name="Woyke T."/>
            <person name="Klenk H.P."/>
            <person name="Zhou Y."/>
            <person name="Lilburn T.G."/>
            <person name="Beck B.J."/>
            <person name="De Vos P."/>
            <person name="Vandamme P."/>
            <person name="Eisen J.A."/>
            <person name="Garrity G."/>
            <person name="Hugenholtz P."/>
            <person name="Kyrpides N.C."/>
        </authorList>
    </citation>
    <scope>NUCLEOTIDE SEQUENCE [LARGE SCALE GENOMIC DNA]</scope>
    <source>
        <strain evidence="1 2">CGMCC 1.10947</strain>
    </source>
</reference>
<dbReference type="EMBL" id="VLKL01000011">
    <property type="protein sequence ID" value="TWI02469.1"/>
    <property type="molecule type" value="Genomic_DNA"/>
</dbReference>
<dbReference type="Proteomes" id="UP000317176">
    <property type="component" value="Unassembled WGS sequence"/>
</dbReference>
<dbReference type="AlphaFoldDB" id="A0A562L482"/>
<proteinExistence type="predicted"/>
<evidence type="ECO:0000313" key="1">
    <source>
        <dbReference type="EMBL" id="TWI02469.1"/>
    </source>
</evidence>
<accession>A0A562L482</accession>
<gene>
    <name evidence="1" type="ORF">IQ17_04082</name>
</gene>
<evidence type="ECO:0000313" key="2">
    <source>
        <dbReference type="Proteomes" id="UP000317176"/>
    </source>
</evidence>
<protein>
    <submittedName>
        <fullName evidence="1">Uncharacterized protein</fullName>
    </submittedName>
</protein>
<name>A0A562L482_9BRAD</name>
<keyword evidence="2" id="KW-1185">Reference proteome</keyword>
<comment type="caution">
    <text evidence="1">The sequence shown here is derived from an EMBL/GenBank/DDBJ whole genome shotgun (WGS) entry which is preliminary data.</text>
</comment>
<organism evidence="1 2">
    <name type="scientific">Bradyrhizobium daqingense</name>
    <dbReference type="NCBI Taxonomy" id="993502"/>
    <lineage>
        <taxon>Bacteria</taxon>
        <taxon>Pseudomonadati</taxon>
        <taxon>Pseudomonadota</taxon>
        <taxon>Alphaproteobacteria</taxon>
        <taxon>Hyphomicrobiales</taxon>
        <taxon>Nitrobacteraceae</taxon>
        <taxon>Bradyrhizobium</taxon>
    </lineage>
</organism>